<comment type="caution">
    <text evidence="1">The sequence shown here is derived from an EMBL/GenBank/DDBJ whole genome shotgun (WGS) entry which is preliminary data.</text>
</comment>
<dbReference type="EMBL" id="JXTC01000844">
    <property type="protein sequence ID" value="PON36193.1"/>
    <property type="molecule type" value="Genomic_DNA"/>
</dbReference>
<evidence type="ECO:0000313" key="2">
    <source>
        <dbReference type="Proteomes" id="UP000237000"/>
    </source>
</evidence>
<protein>
    <submittedName>
        <fullName evidence="1">Uncharacterized protein</fullName>
    </submittedName>
</protein>
<dbReference type="InParanoid" id="A0A2P5AI40"/>
<organism evidence="1 2">
    <name type="scientific">Trema orientale</name>
    <name type="common">Charcoal tree</name>
    <name type="synonym">Celtis orientalis</name>
    <dbReference type="NCBI Taxonomy" id="63057"/>
    <lineage>
        <taxon>Eukaryota</taxon>
        <taxon>Viridiplantae</taxon>
        <taxon>Streptophyta</taxon>
        <taxon>Embryophyta</taxon>
        <taxon>Tracheophyta</taxon>
        <taxon>Spermatophyta</taxon>
        <taxon>Magnoliopsida</taxon>
        <taxon>eudicotyledons</taxon>
        <taxon>Gunneridae</taxon>
        <taxon>Pentapetalae</taxon>
        <taxon>rosids</taxon>
        <taxon>fabids</taxon>
        <taxon>Rosales</taxon>
        <taxon>Cannabaceae</taxon>
        <taxon>Trema</taxon>
    </lineage>
</organism>
<accession>A0A2P5AI40</accession>
<dbReference type="Proteomes" id="UP000237000">
    <property type="component" value="Unassembled WGS sequence"/>
</dbReference>
<reference evidence="2" key="1">
    <citation type="submission" date="2016-06" db="EMBL/GenBank/DDBJ databases">
        <title>Parallel loss of symbiosis genes in relatives of nitrogen-fixing non-legume Parasponia.</title>
        <authorList>
            <person name="Van Velzen R."/>
            <person name="Holmer R."/>
            <person name="Bu F."/>
            <person name="Rutten L."/>
            <person name="Van Zeijl A."/>
            <person name="Liu W."/>
            <person name="Santuari L."/>
            <person name="Cao Q."/>
            <person name="Sharma T."/>
            <person name="Shen D."/>
            <person name="Roswanjaya Y."/>
            <person name="Wardhani T."/>
            <person name="Kalhor M.S."/>
            <person name="Jansen J."/>
            <person name="Van den Hoogen J."/>
            <person name="Gungor B."/>
            <person name="Hartog M."/>
            <person name="Hontelez J."/>
            <person name="Verver J."/>
            <person name="Yang W.-C."/>
            <person name="Schijlen E."/>
            <person name="Repin R."/>
            <person name="Schilthuizen M."/>
            <person name="Schranz E."/>
            <person name="Heidstra R."/>
            <person name="Miyata K."/>
            <person name="Fedorova E."/>
            <person name="Kohlen W."/>
            <person name="Bisseling T."/>
            <person name="Smit S."/>
            <person name="Geurts R."/>
        </authorList>
    </citation>
    <scope>NUCLEOTIDE SEQUENCE [LARGE SCALE GENOMIC DNA]</scope>
    <source>
        <strain evidence="2">cv. RG33-2</strain>
    </source>
</reference>
<name>A0A2P5AI40_TREOI</name>
<dbReference type="AlphaFoldDB" id="A0A2P5AI40"/>
<feature type="non-terminal residue" evidence="1">
    <location>
        <position position="69"/>
    </location>
</feature>
<evidence type="ECO:0000313" key="1">
    <source>
        <dbReference type="EMBL" id="PON36193.1"/>
    </source>
</evidence>
<proteinExistence type="predicted"/>
<keyword evidence="2" id="KW-1185">Reference proteome</keyword>
<gene>
    <name evidence="1" type="ORF">TorRG33x02_349860</name>
</gene>
<sequence>MELYKAHGSILAPTPSFEELKHKHDLGRLLERGKPSNFVSLLHTLLAFMIRPQRKILLNWPRIWSTWAK</sequence>